<dbReference type="SMART" id="SM00228">
    <property type="entry name" value="PDZ"/>
    <property type="match status" value="1"/>
</dbReference>
<reference evidence="8" key="1">
    <citation type="journal article" date="2014" name="Int. J. Syst. Evol. Microbiol.">
        <title>Complete genome sequence of Corynebacterium casei LMG S-19264T (=DSM 44701T), isolated from a smear-ripened cheese.</title>
        <authorList>
            <consortium name="US DOE Joint Genome Institute (JGI-PGF)"/>
            <person name="Walter F."/>
            <person name="Albersmeier A."/>
            <person name="Kalinowski J."/>
            <person name="Ruckert C."/>
        </authorList>
    </citation>
    <scope>NUCLEOTIDE SEQUENCE</scope>
    <source>
        <strain evidence="8">KCTC 12711</strain>
    </source>
</reference>
<dbReference type="GO" id="GO:0004175">
    <property type="term" value="F:endopeptidase activity"/>
    <property type="evidence" value="ECO:0007669"/>
    <property type="project" value="TreeGrafter"/>
</dbReference>
<comment type="caution">
    <text evidence="8">The sequence shown here is derived from an EMBL/GenBank/DDBJ whole genome shotgun (WGS) entry which is preliminary data.</text>
</comment>
<dbReference type="AlphaFoldDB" id="A0A918RVP2"/>
<dbReference type="CDD" id="cd06782">
    <property type="entry name" value="cpPDZ_CPP-like"/>
    <property type="match status" value="1"/>
</dbReference>
<dbReference type="PROSITE" id="PS50106">
    <property type="entry name" value="PDZ"/>
    <property type="match status" value="1"/>
</dbReference>
<dbReference type="Pfam" id="PF13180">
    <property type="entry name" value="PDZ_2"/>
    <property type="match status" value="1"/>
</dbReference>
<evidence type="ECO:0000259" key="7">
    <source>
        <dbReference type="PROSITE" id="PS50106"/>
    </source>
</evidence>
<feature type="chain" id="PRO_5036743486" evidence="6">
    <location>
        <begin position="23"/>
        <end position="443"/>
    </location>
</feature>
<dbReference type="Proteomes" id="UP000614811">
    <property type="component" value="Unassembled WGS sequence"/>
</dbReference>
<dbReference type="EMBL" id="BMXA01000004">
    <property type="protein sequence ID" value="GHA14419.1"/>
    <property type="molecule type" value="Genomic_DNA"/>
</dbReference>
<dbReference type="Pfam" id="PF03572">
    <property type="entry name" value="Peptidase_S41"/>
    <property type="match status" value="1"/>
</dbReference>
<evidence type="ECO:0000256" key="3">
    <source>
        <dbReference type="ARBA" id="ARBA00022801"/>
    </source>
</evidence>
<dbReference type="SMART" id="SM00245">
    <property type="entry name" value="TSPc"/>
    <property type="match status" value="1"/>
</dbReference>
<dbReference type="CDD" id="cd07560">
    <property type="entry name" value="Peptidase_S41_CPP"/>
    <property type="match status" value="1"/>
</dbReference>
<keyword evidence="9" id="KW-1185">Reference proteome</keyword>
<evidence type="ECO:0000256" key="6">
    <source>
        <dbReference type="SAM" id="SignalP"/>
    </source>
</evidence>
<protein>
    <submittedName>
        <fullName evidence="8">Carboxyl-terminal protease</fullName>
    </submittedName>
</protein>
<dbReference type="SUPFAM" id="SSF50156">
    <property type="entry name" value="PDZ domain-like"/>
    <property type="match status" value="1"/>
</dbReference>
<dbReference type="Gene3D" id="3.90.226.10">
    <property type="entry name" value="2-enoyl-CoA Hydratase, Chain A, domain 1"/>
    <property type="match status" value="1"/>
</dbReference>
<dbReference type="Gene3D" id="3.30.750.44">
    <property type="match status" value="1"/>
</dbReference>
<dbReference type="RefSeq" id="WP_189401799.1">
    <property type="nucleotide sequence ID" value="NZ_BMXA01000004.1"/>
</dbReference>
<evidence type="ECO:0000313" key="9">
    <source>
        <dbReference type="Proteomes" id="UP000614811"/>
    </source>
</evidence>
<dbReference type="NCBIfam" id="TIGR00225">
    <property type="entry name" value="prc"/>
    <property type="match status" value="1"/>
</dbReference>
<evidence type="ECO:0000256" key="1">
    <source>
        <dbReference type="ARBA" id="ARBA00009179"/>
    </source>
</evidence>
<organism evidence="8 9">
    <name type="scientific">Arenicella chitinivorans</name>
    <dbReference type="NCBI Taxonomy" id="1329800"/>
    <lineage>
        <taxon>Bacteria</taxon>
        <taxon>Pseudomonadati</taxon>
        <taxon>Pseudomonadota</taxon>
        <taxon>Gammaproteobacteria</taxon>
        <taxon>Arenicellales</taxon>
        <taxon>Arenicellaceae</taxon>
        <taxon>Arenicella</taxon>
    </lineage>
</organism>
<keyword evidence="3 5" id="KW-0378">Hydrolase</keyword>
<evidence type="ECO:0000256" key="5">
    <source>
        <dbReference type="RuleBase" id="RU004404"/>
    </source>
</evidence>
<dbReference type="GO" id="GO:0030288">
    <property type="term" value="C:outer membrane-bounded periplasmic space"/>
    <property type="evidence" value="ECO:0007669"/>
    <property type="project" value="TreeGrafter"/>
</dbReference>
<name>A0A918RVP2_9GAMM</name>
<dbReference type="Gene3D" id="2.30.42.10">
    <property type="match status" value="1"/>
</dbReference>
<accession>A0A918RVP2</accession>
<dbReference type="InterPro" id="IPR001478">
    <property type="entry name" value="PDZ"/>
</dbReference>
<dbReference type="GO" id="GO:0006508">
    <property type="term" value="P:proteolysis"/>
    <property type="evidence" value="ECO:0007669"/>
    <property type="project" value="UniProtKB-KW"/>
</dbReference>
<dbReference type="SUPFAM" id="SSF52096">
    <property type="entry name" value="ClpP/crotonase"/>
    <property type="match status" value="1"/>
</dbReference>
<dbReference type="InterPro" id="IPR004447">
    <property type="entry name" value="Peptidase_S41A"/>
</dbReference>
<dbReference type="InterPro" id="IPR036034">
    <property type="entry name" value="PDZ_sf"/>
</dbReference>
<gene>
    <name evidence="8" type="ORF">GCM10008090_25250</name>
</gene>
<evidence type="ECO:0000256" key="2">
    <source>
        <dbReference type="ARBA" id="ARBA00022670"/>
    </source>
</evidence>
<dbReference type="FunFam" id="2.30.42.10:FF:000063">
    <property type="entry name" value="Peptidase, S41 family"/>
    <property type="match status" value="1"/>
</dbReference>
<proteinExistence type="inferred from homology"/>
<evidence type="ECO:0000256" key="4">
    <source>
        <dbReference type="ARBA" id="ARBA00022825"/>
    </source>
</evidence>
<dbReference type="InterPro" id="IPR055210">
    <property type="entry name" value="CtpA/B_N"/>
</dbReference>
<dbReference type="FunFam" id="3.90.226.10:FF:000029">
    <property type="entry name" value="Peptidase, S41 family"/>
    <property type="match status" value="1"/>
</dbReference>
<dbReference type="GO" id="GO:0007165">
    <property type="term" value="P:signal transduction"/>
    <property type="evidence" value="ECO:0007669"/>
    <property type="project" value="TreeGrafter"/>
</dbReference>
<sequence>MNTKKVSLLGVVCLSICSTVFAQQTQSPETENAAQVTLTSPDNIETPLPLDQIRSFADIFTRIKLNYVEPVSDETLLRYAVEGMLSGLDPHSTYLKDEGFEEHNEGTRGAFNGLGMEVIMEDGFVKVVAPIDDTPAAVAGIKTGDLIIRIDDKSVSGLSLQEATDRMRGEPGTKIKLTVVREDQVEPFDVILERAVVRLSSVKRRRLSNDIGYLRVTQFQIATAENFRRELKMLRDESGFKGLILDLRNNPGGLLTSAVSIADTMLSGGTIVTTKSRRTESDQAYSATQTDLLDGKPVVVLINAGTASAAEIVAGALQDHKRALIVGTRSFGKGSVQTVINIGEDEAIKLTTARYYTPNGTSIQAEGIVPDVAVEYRQFKDVKVGVKRISEDDLPGHLENDNHRKTTTSALPESDEITEMLQADYQLNEAFNLMQGLILFTSR</sequence>
<dbReference type="InterPro" id="IPR029045">
    <property type="entry name" value="ClpP/crotonase-like_dom_sf"/>
</dbReference>
<keyword evidence="4 5" id="KW-0720">Serine protease</keyword>
<feature type="domain" description="PDZ" evidence="7">
    <location>
        <begin position="107"/>
        <end position="168"/>
    </location>
</feature>
<feature type="signal peptide" evidence="6">
    <location>
        <begin position="1"/>
        <end position="22"/>
    </location>
</feature>
<dbReference type="GO" id="GO:0008236">
    <property type="term" value="F:serine-type peptidase activity"/>
    <property type="evidence" value="ECO:0007669"/>
    <property type="project" value="UniProtKB-KW"/>
</dbReference>
<dbReference type="PANTHER" id="PTHR32060:SF30">
    <property type="entry name" value="CARBOXY-TERMINAL PROCESSING PROTEASE CTPA"/>
    <property type="match status" value="1"/>
</dbReference>
<dbReference type="InterPro" id="IPR005151">
    <property type="entry name" value="Tail-specific_protease"/>
</dbReference>
<keyword evidence="6" id="KW-0732">Signal</keyword>
<comment type="similarity">
    <text evidence="1 5">Belongs to the peptidase S41A family.</text>
</comment>
<evidence type="ECO:0000313" key="8">
    <source>
        <dbReference type="EMBL" id="GHA14419.1"/>
    </source>
</evidence>
<dbReference type="PANTHER" id="PTHR32060">
    <property type="entry name" value="TAIL-SPECIFIC PROTEASE"/>
    <property type="match status" value="1"/>
</dbReference>
<reference evidence="8" key="2">
    <citation type="submission" date="2020-09" db="EMBL/GenBank/DDBJ databases">
        <authorList>
            <person name="Sun Q."/>
            <person name="Kim S."/>
        </authorList>
    </citation>
    <scope>NUCLEOTIDE SEQUENCE</scope>
    <source>
        <strain evidence="8">KCTC 12711</strain>
    </source>
</reference>
<keyword evidence="2 5" id="KW-0645">Protease</keyword>
<dbReference type="Pfam" id="PF22694">
    <property type="entry name" value="CtpB_N-like"/>
    <property type="match status" value="1"/>
</dbReference>